<evidence type="ECO:0000313" key="1">
    <source>
        <dbReference type="EMBL" id="KAH9414354.1"/>
    </source>
</evidence>
<comment type="caution">
    <text evidence="1">The sequence shown here is derived from an EMBL/GenBank/DDBJ whole genome shotgun (WGS) entry which is preliminary data.</text>
</comment>
<gene>
    <name evidence="1" type="ORF">DERP_012001</name>
</gene>
<name>A0ABQ8IVP2_DERPT</name>
<dbReference type="Proteomes" id="UP000887458">
    <property type="component" value="Unassembled WGS sequence"/>
</dbReference>
<proteinExistence type="predicted"/>
<accession>A0ABQ8IVP2</accession>
<sequence>MNIALINLNRKIYLSEIRLCVESSSNGPAILSMIMLLALRGRMGFCLVDSCKLWDSRKQQQQKSSNIDSGKAQAKLSLKTYNLIVI</sequence>
<protein>
    <submittedName>
        <fullName evidence="1">Uncharacterized protein</fullName>
    </submittedName>
</protein>
<reference evidence="1 2" key="1">
    <citation type="journal article" date="2018" name="J. Allergy Clin. Immunol.">
        <title>High-quality assembly of Dermatophagoides pteronyssinus genome and transcriptome reveals a wide range of novel allergens.</title>
        <authorList>
            <person name="Liu X.Y."/>
            <person name="Yang K.Y."/>
            <person name="Wang M.Q."/>
            <person name="Kwok J.S."/>
            <person name="Zeng X."/>
            <person name="Yang Z."/>
            <person name="Xiao X.J."/>
            <person name="Lau C.P."/>
            <person name="Li Y."/>
            <person name="Huang Z.M."/>
            <person name="Ba J.G."/>
            <person name="Yim A.K."/>
            <person name="Ouyang C.Y."/>
            <person name="Ngai S.M."/>
            <person name="Chan T.F."/>
            <person name="Leung E.L."/>
            <person name="Liu L."/>
            <person name="Liu Z.G."/>
            <person name="Tsui S.K."/>
        </authorList>
    </citation>
    <scope>NUCLEOTIDE SEQUENCE [LARGE SCALE GENOMIC DNA]</scope>
    <source>
        <strain evidence="1">Derp</strain>
    </source>
</reference>
<evidence type="ECO:0000313" key="2">
    <source>
        <dbReference type="Proteomes" id="UP000887458"/>
    </source>
</evidence>
<dbReference type="EMBL" id="NJHN03000111">
    <property type="protein sequence ID" value="KAH9414354.1"/>
    <property type="molecule type" value="Genomic_DNA"/>
</dbReference>
<keyword evidence="2" id="KW-1185">Reference proteome</keyword>
<organism evidence="1 2">
    <name type="scientific">Dermatophagoides pteronyssinus</name>
    <name type="common">European house dust mite</name>
    <dbReference type="NCBI Taxonomy" id="6956"/>
    <lineage>
        <taxon>Eukaryota</taxon>
        <taxon>Metazoa</taxon>
        <taxon>Ecdysozoa</taxon>
        <taxon>Arthropoda</taxon>
        <taxon>Chelicerata</taxon>
        <taxon>Arachnida</taxon>
        <taxon>Acari</taxon>
        <taxon>Acariformes</taxon>
        <taxon>Sarcoptiformes</taxon>
        <taxon>Astigmata</taxon>
        <taxon>Psoroptidia</taxon>
        <taxon>Analgoidea</taxon>
        <taxon>Pyroglyphidae</taxon>
        <taxon>Dermatophagoidinae</taxon>
        <taxon>Dermatophagoides</taxon>
    </lineage>
</organism>
<reference evidence="1 2" key="2">
    <citation type="journal article" date="2022" name="Mol. Biol. Evol.">
        <title>Comparative Genomics Reveals Insights into the Divergent Evolution of Astigmatic Mites and Household Pest Adaptations.</title>
        <authorList>
            <person name="Xiong Q."/>
            <person name="Wan A.T."/>
            <person name="Liu X."/>
            <person name="Fung C.S."/>
            <person name="Xiao X."/>
            <person name="Malainual N."/>
            <person name="Hou J."/>
            <person name="Wang L."/>
            <person name="Wang M."/>
            <person name="Yang K.Y."/>
            <person name="Cui Y."/>
            <person name="Leung E.L."/>
            <person name="Nong W."/>
            <person name="Shin S.K."/>
            <person name="Au S.W."/>
            <person name="Jeong K.Y."/>
            <person name="Chew F.T."/>
            <person name="Hui J.H."/>
            <person name="Leung T.F."/>
            <person name="Tungtrongchitr A."/>
            <person name="Zhong N."/>
            <person name="Liu Z."/>
            <person name="Tsui S.K."/>
        </authorList>
    </citation>
    <scope>NUCLEOTIDE SEQUENCE [LARGE SCALE GENOMIC DNA]</scope>
    <source>
        <strain evidence="1">Derp</strain>
    </source>
</reference>